<dbReference type="SUPFAM" id="SSF52540">
    <property type="entry name" value="P-loop containing nucleoside triphosphate hydrolases"/>
    <property type="match status" value="1"/>
</dbReference>
<evidence type="ECO:0000256" key="5">
    <source>
        <dbReference type="ARBA" id="ARBA00022741"/>
    </source>
</evidence>
<feature type="compositionally biased region" description="Low complexity" evidence="11">
    <location>
        <begin position="9"/>
        <end position="39"/>
    </location>
</feature>
<evidence type="ECO:0000256" key="10">
    <source>
        <dbReference type="RuleBase" id="RU363066"/>
    </source>
</evidence>
<comment type="similarity">
    <text evidence="2 10">Belongs to the gluconokinase GntK/GntV family.</text>
</comment>
<dbReference type="InterPro" id="IPR031322">
    <property type="entry name" value="Shikimate/glucono_kinase"/>
</dbReference>
<keyword evidence="6 10" id="KW-0418">Kinase</keyword>
<comment type="pathway">
    <text evidence="1">Carbohydrate acid metabolism.</text>
</comment>
<dbReference type="STRING" id="943816.AN217_02030"/>
<dbReference type="PANTHER" id="PTHR43442">
    <property type="entry name" value="GLUCONOKINASE-RELATED"/>
    <property type="match status" value="1"/>
</dbReference>
<dbReference type="InterPro" id="IPR027417">
    <property type="entry name" value="P-loop_NTPase"/>
</dbReference>
<dbReference type="EC" id="2.7.1.12" evidence="3 10"/>
<keyword evidence="5 10" id="KW-0547">Nucleotide-binding</keyword>
<accession>A0A1H9PUN5</accession>
<reference evidence="13" key="1">
    <citation type="submission" date="2016-10" db="EMBL/GenBank/DDBJ databases">
        <authorList>
            <person name="Varghese N."/>
            <person name="Submissions S."/>
        </authorList>
    </citation>
    <scope>NUCLEOTIDE SEQUENCE [LARGE SCALE GENOMIC DNA]</scope>
    <source>
        <strain evidence="13">CGMCC 4.6825</strain>
    </source>
</reference>
<dbReference type="Gene3D" id="3.40.50.300">
    <property type="entry name" value="P-loop containing nucleotide triphosphate hydrolases"/>
    <property type="match status" value="1"/>
</dbReference>
<evidence type="ECO:0000256" key="6">
    <source>
        <dbReference type="ARBA" id="ARBA00022777"/>
    </source>
</evidence>
<dbReference type="Proteomes" id="UP000182841">
    <property type="component" value="Unassembled WGS sequence"/>
</dbReference>
<dbReference type="NCBIfam" id="TIGR01313">
    <property type="entry name" value="therm_gnt_kin"/>
    <property type="match status" value="1"/>
</dbReference>
<dbReference type="GO" id="GO:0019521">
    <property type="term" value="P:D-gluconate metabolic process"/>
    <property type="evidence" value="ECO:0007669"/>
    <property type="project" value="UniProtKB-KW"/>
</dbReference>
<dbReference type="FunFam" id="3.40.50.300:FF:000522">
    <property type="entry name" value="Gluconokinase"/>
    <property type="match status" value="1"/>
</dbReference>
<evidence type="ECO:0000313" key="13">
    <source>
        <dbReference type="Proteomes" id="UP000182841"/>
    </source>
</evidence>
<keyword evidence="7 10" id="KW-0067">ATP-binding</keyword>
<protein>
    <recommendedName>
        <fullName evidence="3 10">Gluconokinase</fullName>
        <ecNumber evidence="3 10">2.7.1.12</ecNumber>
    </recommendedName>
</protein>
<evidence type="ECO:0000256" key="1">
    <source>
        <dbReference type="ARBA" id="ARBA00004761"/>
    </source>
</evidence>
<keyword evidence="8" id="KW-0311">Gluconate utilization</keyword>
<dbReference type="PANTHER" id="PTHR43442:SF3">
    <property type="entry name" value="GLUCONOKINASE-RELATED"/>
    <property type="match status" value="1"/>
</dbReference>
<organism evidence="12 13">
    <name type="scientific">Streptomyces qinglanensis</name>
    <dbReference type="NCBI Taxonomy" id="943816"/>
    <lineage>
        <taxon>Bacteria</taxon>
        <taxon>Bacillati</taxon>
        <taxon>Actinomycetota</taxon>
        <taxon>Actinomycetes</taxon>
        <taxon>Kitasatosporales</taxon>
        <taxon>Streptomycetaceae</taxon>
        <taxon>Streptomyces</taxon>
    </lineage>
</organism>
<evidence type="ECO:0000256" key="2">
    <source>
        <dbReference type="ARBA" id="ARBA00008420"/>
    </source>
</evidence>
<evidence type="ECO:0000256" key="11">
    <source>
        <dbReference type="SAM" id="MobiDB-lite"/>
    </source>
</evidence>
<proteinExistence type="inferred from homology"/>
<dbReference type="GO" id="GO:0046316">
    <property type="term" value="F:gluconokinase activity"/>
    <property type="evidence" value="ECO:0007669"/>
    <property type="project" value="UniProtKB-EC"/>
</dbReference>
<dbReference type="GO" id="GO:0005524">
    <property type="term" value="F:ATP binding"/>
    <property type="evidence" value="ECO:0007669"/>
    <property type="project" value="UniProtKB-KW"/>
</dbReference>
<keyword evidence="13" id="KW-1185">Reference proteome</keyword>
<dbReference type="Pfam" id="PF01202">
    <property type="entry name" value="SKI"/>
    <property type="match status" value="1"/>
</dbReference>
<feature type="region of interest" description="Disordered" evidence="11">
    <location>
        <begin position="1"/>
        <end position="39"/>
    </location>
</feature>
<sequence length="219" mass="22516">MRSKRSEQDPGLDPVADAAPGPAVEPVEEQPGPATDPAAKPAAGAVVVVMGVAGTGKTTVGRLLADALDVPYAEADAFHPPANVAKMSAGTPLDDADRAPWLDAIGAWAHRHQAHGGVVSCSALKRGYRDRLRAAAPGVVFLHLTGDRALIAERMAGRSDHFMPVTLLDSQFATLEPLAPDEPGAAVDVAPGPPAVTRHALAALGRLSPAHTDQLVSNP</sequence>
<evidence type="ECO:0000256" key="3">
    <source>
        <dbReference type="ARBA" id="ARBA00012054"/>
    </source>
</evidence>
<dbReference type="InterPro" id="IPR006001">
    <property type="entry name" value="Therm_gnt_kin"/>
</dbReference>
<dbReference type="AlphaFoldDB" id="A0A1H9PUN5"/>
<name>A0A1H9PUN5_9ACTN</name>
<gene>
    <name evidence="12" type="ORF">SAMN05421870_102230</name>
</gene>
<comment type="catalytic activity">
    <reaction evidence="9 10">
        <text>D-gluconate + ATP = 6-phospho-D-gluconate + ADP + H(+)</text>
        <dbReference type="Rhea" id="RHEA:19433"/>
        <dbReference type="ChEBI" id="CHEBI:15378"/>
        <dbReference type="ChEBI" id="CHEBI:18391"/>
        <dbReference type="ChEBI" id="CHEBI:30616"/>
        <dbReference type="ChEBI" id="CHEBI:58759"/>
        <dbReference type="ChEBI" id="CHEBI:456216"/>
        <dbReference type="EC" id="2.7.1.12"/>
    </reaction>
</comment>
<evidence type="ECO:0000256" key="8">
    <source>
        <dbReference type="ARBA" id="ARBA00023064"/>
    </source>
</evidence>
<evidence type="ECO:0000313" key="12">
    <source>
        <dbReference type="EMBL" id="SER51323.1"/>
    </source>
</evidence>
<evidence type="ECO:0000256" key="4">
    <source>
        <dbReference type="ARBA" id="ARBA00022679"/>
    </source>
</evidence>
<evidence type="ECO:0000256" key="9">
    <source>
        <dbReference type="ARBA" id="ARBA00048090"/>
    </source>
</evidence>
<dbReference type="CDD" id="cd02021">
    <property type="entry name" value="GntK"/>
    <property type="match status" value="1"/>
</dbReference>
<dbReference type="EMBL" id="FOGO01000002">
    <property type="protein sequence ID" value="SER51323.1"/>
    <property type="molecule type" value="Genomic_DNA"/>
</dbReference>
<keyword evidence="4 10" id="KW-0808">Transferase</keyword>
<dbReference type="GO" id="GO:0005737">
    <property type="term" value="C:cytoplasm"/>
    <property type="evidence" value="ECO:0007669"/>
    <property type="project" value="TreeGrafter"/>
</dbReference>
<evidence type="ECO:0000256" key="7">
    <source>
        <dbReference type="ARBA" id="ARBA00022840"/>
    </source>
</evidence>